<evidence type="ECO:0000256" key="8">
    <source>
        <dbReference type="ARBA" id="ARBA00033033"/>
    </source>
</evidence>
<dbReference type="Gene3D" id="3.40.50.620">
    <property type="entry name" value="HUPs"/>
    <property type="match status" value="1"/>
</dbReference>
<protein>
    <recommendedName>
        <fullName evidence="9">Probable arginine--tRNA ligase, mitochondrial</fullName>
        <ecNumber evidence="2">6.1.1.19</ecNumber>
    </recommendedName>
    <alternativeName>
        <fullName evidence="8">Arginyl-tRNA synthetase</fullName>
    </alternativeName>
</protein>
<dbReference type="OrthoDB" id="68056at2759"/>
<dbReference type="GO" id="GO:0005524">
    <property type="term" value="F:ATP binding"/>
    <property type="evidence" value="ECO:0007669"/>
    <property type="project" value="UniProtKB-KW"/>
</dbReference>
<dbReference type="SUPFAM" id="SSF47323">
    <property type="entry name" value="Anticodon-binding domain of a subclass of class I aminoacyl-tRNA synthetases"/>
    <property type="match status" value="1"/>
</dbReference>
<keyword evidence="6 12" id="KW-0648">Protein biosynthesis</keyword>
<proteinExistence type="inferred from homology"/>
<keyword evidence="3 12" id="KW-0436">Ligase</keyword>
<dbReference type="Proteomes" id="UP000311919">
    <property type="component" value="Unassembled WGS sequence"/>
</dbReference>
<comment type="similarity">
    <text evidence="1 12">Belongs to the class-I aminoacyl-tRNA synthetase family.</text>
</comment>
<gene>
    <name evidence="14" type="ORF">EWB00_008294</name>
</gene>
<evidence type="ECO:0000256" key="4">
    <source>
        <dbReference type="ARBA" id="ARBA00022741"/>
    </source>
</evidence>
<dbReference type="GO" id="GO:0004814">
    <property type="term" value="F:arginine-tRNA ligase activity"/>
    <property type="evidence" value="ECO:0007669"/>
    <property type="project" value="UniProtKB-EC"/>
</dbReference>
<dbReference type="GO" id="GO:0006420">
    <property type="term" value="P:arginyl-tRNA aminoacylation"/>
    <property type="evidence" value="ECO:0007669"/>
    <property type="project" value="InterPro"/>
</dbReference>
<dbReference type="STRING" id="6182.A0A4Z2CQP1"/>
<accession>A0A4Z2CQP1</accession>
<comment type="function">
    <text evidence="11">Catalyzes the attachment of arginine to tRNA(Arg) in a two-step reaction: arginine is first activated by ATP to form Arg-AMP and then transferred to the acceptor end of tRNA(Arg).</text>
</comment>
<organism evidence="14 15">
    <name type="scientific">Schistosoma japonicum</name>
    <name type="common">Blood fluke</name>
    <dbReference type="NCBI Taxonomy" id="6182"/>
    <lineage>
        <taxon>Eukaryota</taxon>
        <taxon>Metazoa</taxon>
        <taxon>Spiralia</taxon>
        <taxon>Lophotrochozoa</taxon>
        <taxon>Platyhelminthes</taxon>
        <taxon>Trematoda</taxon>
        <taxon>Digenea</taxon>
        <taxon>Strigeidida</taxon>
        <taxon>Schistosomatoidea</taxon>
        <taxon>Schistosomatidae</taxon>
        <taxon>Schistosoma</taxon>
    </lineage>
</organism>
<keyword evidence="15" id="KW-1185">Reference proteome</keyword>
<evidence type="ECO:0000256" key="5">
    <source>
        <dbReference type="ARBA" id="ARBA00022840"/>
    </source>
</evidence>
<dbReference type="SMART" id="SM00836">
    <property type="entry name" value="DALR_1"/>
    <property type="match status" value="1"/>
</dbReference>
<dbReference type="EC" id="6.1.1.19" evidence="2"/>
<evidence type="ECO:0000313" key="14">
    <source>
        <dbReference type="EMBL" id="TNN06579.1"/>
    </source>
</evidence>
<dbReference type="InterPro" id="IPR008909">
    <property type="entry name" value="DALR_anticod-bd"/>
</dbReference>
<dbReference type="Pfam" id="PF00750">
    <property type="entry name" value="tRNA-synt_1d"/>
    <property type="match status" value="1"/>
</dbReference>
<evidence type="ECO:0000256" key="1">
    <source>
        <dbReference type="ARBA" id="ARBA00005594"/>
    </source>
</evidence>
<dbReference type="GO" id="GO:0005739">
    <property type="term" value="C:mitochondrion"/>
    <property type="evidence" value="ECO:0007669"/>
    <property type="project" value="TreeGrafter"/>
</dbReference>
<dbReference type="Gene3D" id="1.10.730.10">
    <property type="entry name" value="Isoleucyl-tRNA Synthetase, Domain 1"/>
    <property type="match status" value="1"/>
</dbReference>
<evidence type="ECO:0000259" key="13">
    <source>
        <dbReference type="SMART" id="SM00836"/>
    </source>
</evidence>
<evidence type="ECO:0000256" key="2">
    <source>
        <dbReference type="ARBA" id="ARBA00012837"/>
    </source>
</evidence>
<dbReference type="PANTHER" id="PTHR11956">
    <property type="entry name" value="ARGINYL-TRNA SYNTHETASE"/>
    <property type="match status" value="1"/>
</dbReference>
<dbReference type="EMBL" id="SKCS01000458">
    <property type="protein sequence ID" value="TNN06579.1"/>
    <property type="molecule type" value="Genomic_DNA"/>
</dbReference>
<comment type="catalytic activity">
    <reaction evidence="10">
        <text>tRNA(Arg) + L-arginine + ATP = L-arginyl-tRNA(Arg) + AMP + diphosphate</text>
        <dbReference type="Rhea" id="RHEA:20301"/>
        <dbReference type="Rhea" id="RHEA-COMP:9658"/>
        <dbReference type="Rhea" id="RHEA-COMP:9673"/>
        <dbReference type="ChEBI" id="CHEBI:30616"/>
        <dbReference type="ChEBI" id="CHEBI:32682"/>
        <dbReference type="ChEBI" id="CHEBI:33019"/>
        <dbReference type="ChEBI" id="CHEBI:78442"/>
        <dbReference type="ChEBI" id="CHEBI:78513"/>
        <dbReference type="ChEBI" id="CHEBI:456215"/>
        <dbReference type="EC" id="6.1.1.19"/>
    </reaction>
</comment>
<evidence type="ECO:0000256" key="11">
    <source>
        <dbReference type="ARBA" id="ARBA00049595"/>
    </source>
</evidence>
<evidence type="ECO:0000256" key="10">
    <source>
        <dbReference type="ARBA" id="ARBA00049339"/>
    </source>
</evidence>
<evidence type="ECO:0000256" key="9">
    <source>
        <dbReference type="ARBA" id="ARBA00039495"/>
    </source>
</evidence>
<dbReference type="InterPro" id="IPR014729">
    <property type="entry name" value="Rossmann-like_a/b/a_fold"/>
</dbReference>
<name>A0A4Z2CQP1_SCHJA</name>
<dbReference type="Pfam" id="PF05746">
    <property type="entry name" value="DALR_1"/>
    <property type="match status" value="1"/>
</dbReference>
<dbReference type="InterPro" id="IPR009080">
    <property type="entry name" value="tRNAsynth_Ia_anticodon-bd"/>
</dbReference>
<evidence type="ECO:0000256" key="7">
    <source>
        <dbReference type="ARBA" id="ARBA00023146"/>
    </source>
</evidence>
<dbReference type="SUPFAM" id="SSF52374">
    <property type="entry name" value="Nucleotidylyl transferase"/>
    <property type="match status" value="1"/>
</dbReference>
<sequence>MNNLRNCLRNLLFTNHTTKLLGGNGGSSNRIETVVIDYSSPNIAKPFHLGHFRAAVTGNFVKNINEAFGHKVIGINYIGDWGTQFDILASGFSKYGDEDELQRNPIEHLYKIYVQANRDIQLLNDRKPLDRIGNENEPVSSAESIVNHITEIQSRDTEFWRRVRQITCEQLTSNYKRMNIQFTTFEYESDYVEKAYSIASKLLANGLAYKSSDGLICISTENTSDINFSKQDIVILKSDKSTLYLTRSMIGANDDKSDNDQSNKCARNLLHVPFGRVIGVSTRKGEGLFLRNILDNAQQFMLNRMKSSQNTRITQNESTNASLSRGEIADHLGVTCLVTTMFTNPRQKPINLQTFLGLPVMPPSNSQLLKSSPNGSELNGLSLQYCHARLCSLESRSISTGLFEFNVCSDGTSKMYDVNHLIHEYDQFIEWPSTTINEKCFMKLADQLYRFSTVLHIAYSKYEPYYILQYALQLTSAVNSAWKHLPILTCPNREDQLLRLYIFIASRNVLASCLRLMGIKPLKAM</sequence>
<dbReference type="InterPro" id="IPR001278">
    <property type="entry name" value="Arg-tRNA-ligase"/>
</dbReference>
<evidence type="ECO:0000256" key="3">
    <source>
        <dbReference type="ARBA" id="ARBA00022598"/>
    </source>
</evidence>
<comment type="caution">
    <text evidence="14">The sequence shown here is derived from an EMBL/GenBank/DDBJ whole genome shotgun (WGS) entry which is preliminary data.</text>
</comment>
<dbReference type="AlphaFoldDB" id="A0A4Z2CQP1"/>
<feature type="domain" description="DALR anticodon binding" evidence="13">
    <location>
        <begin position="383"/>
        <end position="525"/>
    </location>
</feature>
<evidence type="ECO:0000256" key="6">
    <source>
        <dbReference type="ARBA" id="ARBA00022917"/>
    </source>
</evidence>
<evidence type="ECO:0000313" key="15">
    <source>
        <dbReference type="Proteomes" id="UP000311919"/>
    </source>
</evidence>
<dbReference type="GO" id="GO:0032543">
    <property type="term" value="P:mitochondrial translation"/>
    <property type="evidence" value="ECO:0007669"/>
    <property type="project" value="TreeGrafter"/>
</dbReference>
<dbReference type="PANTHER" id="PTHR11956:SF11">
    <property type="entry name" value="ARGININE--TRNA LIGASE, MITOCHONDRIAL-RELATED"/>
    <property type="match status" value="1"/>
</dbReference>
<keyword evidence="5 12" id="KW-0067">ATP-binding</keyword>
<keyword evidence="7 12" id="KW-0030">Aminoacyl-tRNA synthetase</keyword>
<reference evidence="14 15" key="1">
    <citation type="submission" date="2019-03" db="EMBL/GenBank/DDBJ databases">
        <title>An improved genome assembly of the fluke Schistosoma japonicum.</title>
        <authorList>
            <person name="Hu W."/>
            <person name="Luo F."/>
            <person name="Yin M."/>
            <person name="Mo X."/>
            <person name="Sun C."/>
            <person name="Wu Q."/>
            <person name="Zhu B."/>
            <person name="Xiang M."/>
            <person name="Wang J."/>
            <person name="Wang Y."/>
            <person name="Zhang T."/>
            <person name="Xu B."/>
            <person name="Zheng H."/>
            <person name="Feng Z."/>
        </authorList>
    </citation>
    <scope>NUCLEOTIDE SEQUENCE [LARGE SCALE GENOMIC DNA]</scope>
    <source>
        <strain evidence="14">HuSjv2</strain>
        <tissue evidence="14">Worms</tissue>
    </source>
</reference>
<dbReference type="InterPro" id="IPR035684">
    <property type="entry name" value="ArgRS_core"/>
</dbReference>
<dbReference type="PROSITE" id="PS00178">
    <property type="entry name" value="AA_TRNA_LIGASE_I"/>
    <property type="match status" value="1"/>
</dbReference>
<dbReference type="PRINTS" id="PR01038">
    <property type="entry name" value="TRNASYNTHARG"/>
</dbReference>
<evidence type="ECO:0000256" key="12">
    <source>
        <dbReference type="RuleBase" id="RU363038"/>
    </source>
</evidence>
<dbReference type="InterPro" id="IPR001412">
    <property type="entry name" value="aa-tRNA-synth_I_CS"/>
</dbReference>
<keyword evidence="4 12" id="KW-0547">Nucleotide-binding</keyword>